<dbReference type="PANTHER" id="PTHR10937:SF0">
    <property type="entry name" value="GLUTAMINE--FRUCTOSE-6-PHOSPHATE TRANSAMINASE (ISOMERIZING)"/>
    <property type="match status" value="1"/>
</dbReference>
<dbReference type="Proteomes" id="UP001230005">
    <property type="component" value="Unassembled WGS sequence"/>
</dbReference>
<keyword evidence="4" id="KW-0677">Repeat</keyword>
<keyword evidence="6" id="KW-0808">Transferase</keyword>
<sequence>MSKFFDEVKQQPEAIRKTIALNKESTLKGEKPLLFTGMGSSLAASELLVSYLGSHGIRASAIDNSELLYYYPDTFFQKHDVVVTSQSGESYEAKELAKRYSVSAITNTPGSSLDKESVHAYYTDAGKEEAIASSKSFTTTVTLMLLLGSKLAGKDLTSDLVKTAEVLEENLAKADDIQQLIGSFIDPTRPLMLLGRGPSVTTTRQGSLTLKETARIYAEGMSAPLFRHGPFELLEENLQAIFFNPKGVTYERNKDYVFELVQRGAKVLYVADEPLEHENIQSVVMDSVNEYCSVIPYSFVIQMAAVILSEQRGLTAGEAKVITKITGKE</sequence>
<evidence type="ECO:0000256" key="1">
    <source>
        <dbReference type="ARBA" id="ARBA00001031"/>
    </source>
</evidence>
<keyword evidence="7" id="KW-1185">Reference proteome</keyword>
<reference evidence="6 7" key="1">
    <citation type="submission" date="2023-07" db="EMBL/GenBank/DDBJ databases">
        <title>Genomic Encyclopedia of Type Strains, Phase IV (KMG-IV): sequencing the most valuable type-strain genomes for metagenomic binning, comparative biology and taxonomic classification.</title>
        <authorList>
            <person name="Goeker M."/>
        </authorList>
    </citation>
    <scope>NUCLEOTIDE SEQUENCE [LARGE SCALE GENOMIC DNA]</scope>
    <source>
        <strain evidence="6 7">DSM 9768</strain>
    </source>
</reference>
<name>A0ABT9ZQ59_9BACI</name>
<dbReference type="RefSeq" id="WP_307321020.1">
    <property type="nucleotide sequence ID" value="NZ_JAUSUG010000001.1"/>
</dbReference>
<dbReference type="SUPFAM" id="SSF53697">
    <property type="entry name" value="SIS domain"/>
    <property type="match status" value="1"/>
</dbReference>
<dbReference type="EMBL" id="JAUSUG010000001">
    <property type="protein sequence ID" value="MDQ0252984.1"/>
    <property type="molecule type" value="Genomic_DNA"/>
</dbReference>
<accession>A0ABT9ZQ59</accession>
<protein>
    <recommendedName>
        <fullName evidence="3">Glutamine--fructose-6-phosphate aminotransferase [isomerizing]</fullName>
        <ecNumber evidence="2">2.6.1.16</ecNumber>
    </recommendedName>
</protein>
<dbReference type="EC" id="2.6.1.16" evidence="2"/>
<keyword evidence="6" id="KW-0032">Aminotransferase</keyword>
<dbReference type="PROSITE" id="PS51464">
    <property type="entry name" value="SIS"/>
    <property type="match status" value="1"/>
</dbReference>
<dbReference type="GO" id="GO:0004360">
    <property type="term" value="F:glutamine-fructose-6-phosphate transaminase (isomerizing) activity"/>
    <property type="evidence" value="ECO:0007669"/>
    <property type="project" value="UniProtKB-EC"/>
</dbReference>
<dbReference type="PANTHER" id="PTHR10937">
    <property type="entry name" value="GLUCOSAMINE--FRUCTOSE-6-PHOSPHATE AMINOTRANSFERASE, ISOMERIZING"/>
    <property type="match status" value="1"/>
</dbReference>
<evidence type="ECO:0000256" key="4">
    <source>
        <dbReference type="ARBA" id="ARBA00022737"/>
    </source>
</evidence>
<dbReference type="InterPro" id="IPR035490">
    <property type="entry name" value="GlmS/FrlB_SIS"/>
</dbReference>
<proteinExistence type="predicted"/>
<organism evidence="6 7">
    <name type="scientific">Evansella vedderi</name>
    <dbReference type="NCBI Taxonomy" id="38282"/>
    <lineage>
        <taxon>Bacteria</taxon>
        <taxon>Bacillati</taxon>
        <taxon>Bacillota</taxon>
        <taxon>Bacilli</taxon>
        <taxon>Bacillales</taxon>
        <taxon>Bacillaceae</taxon>
        <taxon>Evansella</taxon>
    </lineage>
</organism>
<dbReference type="Pfam" id="PF01380">
    <property type="entry name" value="SIS"/>
    <property type="match status" value="2"/>
</dbReference>
<evidence type="ECO:0000259" key="5">
    <source>
        <dbReference type="PROSITE" id="PS51464"/>
    </source>
</evidence>
<dbReference type="CDD" id="cd05009">
    <property type="entry name" value="SIS_GlmS_GlmD_2"/>
    <property type="match status" value="1"/>
</dbReference>
<comment type="caution">
    <text evidence="6">The sequence shown here is derived from an EMBL/GenBank/DDBJ whole genome shotgun (WGS) entry which is preliminary data.</text>
</comment>
<comment type="catalytic activity">
    <reaction evidence="1">
        <text>D-fructose 6-phosphate + L-glutamine = D-glucosamine 6-phosphate + L-glutamate</text>
        <dbReference type="Rhea" id="RHEA:13237"/>
        <dbReference type="ChEBI" id="CHEBI:29985"/>
        <dbReference type="ChEBI" id="CHEBI:58359"/>
        <dbReference type="ChEBI" id="CHEBI:58725"/>
        <dbReference type="ChEBI" id="CHEBI:61527"/>
        <dbReference type="EC" id="2.6.1.16"/>
    </reaction>
</comment>
<dbReference type="Gene3D" id="3.40.50.10490">
    <property type="entry name" value="Glucose-6-phosphate isomerase like protein, domain 1"/>
    <property type="match status" value="2"/>
</dbReference>
<dbReference type="InterPro" id="IPR046348">
    <property type="entry name" value="SIS_dom_sf"/>
</dbReference>
<dbReference type="CDD" id="cd05008">
    <property type="entry name" value="SIS_GlmS_GlmD_1"/>
    <property type="match status" value="1"/>
</dbReference>
<gene>
    <name evidence="6" type="ORF">J2S74_000356</name>
</gene>
<evidence type="ECO:0000256" key="3">
    <source>
        <dbReference type="ARBA" id="ARBA00016090"/>
    </source>
</evidence>
<evidence type="ECO:0000256" key="2">
    <source>
        <dbReference type="ARBA" id="ARBA00012916"/>
    </source>
</evidence>
<dbReference type="InterPro" id="IPR035466">
    <property type="entry name" value="GlmS/AgaS_SIS"/>
</dbReference>
<feature type="domain" description="SIS" evidence="5">
    <location>
        <begin position="23"/>
        <end position="157"/>
    </location>
</feature>
<evidence type="ECO:0000313" key="6">
    <source>
        <dbReference type="EMBL" id="MDQ0252984.1"/>
    </source>
</evidence>
<evidence type="ECO:0000313" key="7">
    <source>
        <dbReference type="Proteomes" id="UP001230005"/>
    </source>
</evidence>
<dbReference type="InterPro" id="IPR001347">
    <property type="entry name" value="SIS_dom"/>
</dbReference>